<protein>
    <recommendedName>
        <fullName evidence="5">Alpha-amylase</fullName>
        <ecNumber evidence="5">3.2.1.1</ecNumber>
    </recommendedName>
</protein>
<keyword evidence="8" id="KW-1185">Reference proteome</keyword>
<dbReference type="EMBL" id="JAAMOZ010000002">
    <property type="protein sequence ID" value="NIH58136.1"/>
    <property type="molecule type" value="Genomic_DNA"/>
</dbReference>
<dbReference type="PANTHER" id="PTHR10357">
    <property type="entry name" value="ALPHA-AMYLASE FAMILY MEMBER"/>
    <property type="match status" value="1"/>
</dbReference>
<dbReference type="CDD" id="cd11354">
    <property type="entry name" value="AmyAc_bac_CMD_like"/>
    <property type="match status" value="1"/>
</dbReference>
<evidence type="ECO:0000256" key="4">
    <source>
        <dbReference type="RuleBase" id="RU003615"/>
    </source>
</evidence>
<evidence type="ECO:0000256" key="2">
    <source>
        <dbReference type="ARBA" id="ARBA00022801"/>
    </source>
</evidence>
<keyword evidence="2 5" id="KW-0378">Hydrolase</keyword>
<dbReference type="Pfam" id="PF00128">
    <property type="entry name" value="Alpha-amylase"/>
    <property type="match status" value="1"/>
</dbReference>
<dbReference type="EC" id="3.2.1.1" evidence="5"/>
<dbReference type="SUPFAM" id="SSF51445">
    <property type="entry name" value="(Trans)glycosidases"/>
    <property type="match status" value="1"/>
</dbReference>
<comment type="similarity">
    <text evidence="1 4">Belongs to the glycosyl hydrolase 13 family.</text>
</comment>
<feature type="domain" description="Glycosyl hydrolase family 13 catalytic" evidence="6">
    <location>
        <begin position="14"/>
        <end position="360"/>
    </location>
</feature>
<dbReference type="PRINTS" id="PR00110">
    <property type="entry name" value="ALPHAAMYLASE"/>
</dbReference>
<evidence type="ECO:0000259" key="6">
    <source>
        <dbReference type="SMART" id="SM00642"/>
    </source>
</evidence>
<reference evidence="7 8" key="1">
    <citation type="submission" date="2020-02" db="EMBL/GenBank/DDBJ databases">
        <title>Sequencing the genomes of 1000 actinobacteria strains.</title>
        <authorList>
            <person name="Klenk H.-P."/>
        </authorList>
    </citation>
    <scope>NUCLEOTIDE SEQUENCE [LARGE SCALE GENOMIC DNA]</scope>
    <source>
        <strain evidence="7 8">DSM 19609</strain>
    </source>
</reference>
<dbReference type="SMART" id="SM00642">
    <property type="entry name" value="Aamy"/>
    <property type="match status" value="1"/>
</dbReference>
<evidence type="ECO:0000256" key="1">
    <source>
        <dbReference type="ARBA" id="ARBA00008061"/>
    </source>
</evidence>
<organism evidence="7 8">
    <name type="scientific">Brooklawnia cerclae</name>
    <dbReference type="NCBI Taxonomy" id="349934"/>
    <lineage>
        <taxon>Bacteria</taxon>
        <taxon>Bacillati</taxon>
        <taxon>Actinomycetota</taxon>
        <taxon>Actinomycetes</taxon>
        <taxon>Propionibacteriales</taxon>
        <taxon>Propionibacteriaceae</taxon>
        <taxon>Brooklawnia</taxon>
    </lineage>
</organism>
<evidence type="ECO:0000313" key="8">
    <source>
        <dbReference type="Proteomes" id="UP000749311"/>
    </source>
</evidence>
<comment type="caution">
    <text evidence="7">The sequence shown here is derived from an EMBL/GenBank/DDBJ whole genome shotgun (WGS) entry which is preliminary data.</text>
</comment>
<evidence type="ECO:0000313" key="7">
    <source>
        <dbReference type="EMBL" id="NIH58136.1"/>
    </source>
</evidence>
<comment type="catalytic activity">
    <reaction evidence="5">
        <text>Endohydrolysis of (1-&gt;4)-alpha-D-glucosidic linkages in polysaccharides containing three or more (1-&gt;4)-alpha-linked D-glucose units.</text>
        <dbReference type="EC" id="3.2.1.1"/>
    </reaction>
</comment>
<dbReference type="InterPro" id="IPR006047">
    <property type="entry name" value="GH13_cat_dom"/>
</dbReference>
<dbReference type="GO" id="GO:0016798">
    <property type="term" value="F:hydrolase activity, acting on glycosyl bonds"/>
    <property type="evidence" value="ECO:0007669"/>
    <property type="project" value="UniProtKB-KW"/>
</dbReference>
<dbReference type="InterPro" id="IPR006046">
    <property type="entry name" value="Alpha_amylase"/>
</dbReference>
<sequence>MTPPAWTDDAIWYTVYPLGFVGAPIRDVAPPGNGGAPVVVHRLDRLIAWLDHLVALGCNGLLLGPIFSSVSHGYDTLDHYAIDPRLGDDADFDRLVEQCRARGVRLVLDGVFNHVSDRHPALARALADPGSPEAGWFHIDYDAQPPTWRDFEGHSDLVRLNHANPEVVDFVADVMRHWLRRGIDGWRLDAAYSVDPGFWADVLPRVRDEFPEALFVGEVIHTHEDRLAASTIESITAYELWKATWGSIRDRNMFELNWTLGRHDHLLDIDRPLTFVGNHDVTRIATQVGPAGSVLALVVMATVGGMPSIYYGDEGGTTGTKYDRLGGDDEVRPEMPASPGQWRPPEPWLVPLHQELLGLRRRNPWLVDARVAITTLENQRIVYRSSSQDSWLDVELDVRGGHRATVTGPEGELFRYEQA</sequence>
<evidence type="ECO:0000256" key="5">
    <source>
        <dbReference type="RuleBase" id="RU361134"/>
    </source>
</evidence>
<dbReference type="Gene3D" id="3.20.20.80">
    <property type="entry name" value="Glycosidases"/>
    <property type="match status" value="1"/>
</dbReference>
<dbReference type="RefSeq" id="WP_167169905.1">
    <property type="nucleotide sequence ID" value="NZ_BAAAOO010000006.1"/>
</dbReference>
<dbReference type="InterPro" id="IPR017853">
    <property type="entry name" value="GH"/>
</dbReference>
<proteinExistence type="inferred from homology"/>
<evidence type="ECO:0000256" key="3">
    <source>
        <dbReference type="ARBA" id="ARBA00023295"/>
    </source>
</evidence>
<name>A0ABX0SMZ0_9ACTN</name>
<keyword evidence="5" id="KW-0119">Carbohydrate metabolism</keyword>
<gene>
    <name evidence="7" type="ORF">FB473_002828</name>
</gene>
<keyword evidence="3 5" id="KW-0326">Glycosidase</keyword>
<dbReference type="PANTHER" id="PTHR10357:SF210">
    <property type="entry name" value="MALTODEXTRIN GLUCOSIDASE"/>
    <property type="match status" value="1"/>
</dbReference>
<accession>A0ABX0SMZ0</accession>
<dbReference type="Proteomes" id="UP000749311">
    <property type="component" value="Unassembled WGS sequence"/>
</dbReference>